<evidence type="ECO:0000256" key="1">
    <source>
        <dbReference type="SAM" id="Phobius"/>
    </source>
</evidence>
<feature type="transmembrane region" description="Helical" evidence="1">
    <location>
        <begin position="30"/>
        <end position="52"/>
    </location>
</feature>
<dbReference type="OrthoDB" id="3648173at2759"/>
<comment type="caution">
    <text evidence="2">The sequence shown here is derived from an EMBL/GenBank/DDBJ whole genome shotgun (WGS) entry which is preliminary data.</text>
</comment>
<evidence type="ECO:0000313" key="2">
    <source>
        <dbReference type="EMBL" id="EKG10792.1"/>
    </source>
</evidence>
<proteinExistence type="predicted"/>
<dbReference type="Proteomes" id="UP000007129">
    <property type="component" value="Unassembled WGS sequence"/>
</dbReference>
<keyword evidence="1" id="KW-0812">Transmembrane</keyword>
<reference evidence="2 3" key="1">
    <citation type="journal article" date="2012" name="BMC Genomics">
        <title>Tools to kill: Genome of one of the most destructive plant pathogenic fungi Macrophomina phaseolina.</title>
        <authorList>
            <person name="Islam M.S."/>
            <person name="Haque M.S."/>
            <person name="Islam M.M."/>
            <person name="Emdad E.M."/>
            <person name="Halim A."/>
            <person name="Hossen Q.M.M."/>
            <person name="Hossain M.Z."/>
            <person name="Ahmed B."/>
            <person name="Rahim S."/>
            <person name="Rahman M.S."/>
            <person name="Alam M.M."/>
            <person name="Hou S."/>
            <person name="Wan X."/>
            <person name="Saito J.A."/>
            <person name="Alam M."/>
        </authorList>
    </citation>
    <scope>NUCLEOTIDE SEQUENCE [LARGE SCALE GENOMIC DNA]</scope>
    <source>
        <strain evidence="2 3">MS6</strain>
    </source>
</reference>
<evidence type="ECO:0000313" key="3">
    <source>
        <dbReference type="Proteomes" id="UP000007129"/>
    </source>
</evidence>
<gene>
    <name evidence="2" type="ORF">MPH_12103</name>
</gene>
<keyword evidence="1" id="KW-1133">Transmembrane helix</keyword>
<name>K2RCZ6_MACPH</name>
<dbReference type="InParanoid" id="K2RCZ6"/>
<keyword evidence="1" id="KW-0472">Membrane</keyword>
<accession>K2RCZ6</accession>
<dbReference type="AlphaFoldDB" id="K2RCZ6"/>
<dbReference type="HOGENOM" id="CLU_1354852_0_0_1"/>
<dbReference type="EMBL" id="AHHD01000503">
    <property type="protein sequence ID" value="EKG10792.1"/>
    <property type="molecule type" value="Genomic_DNA"/>
</dbReference>
<sequence>MSRIASPLMAGTNLTTEERESLIRETRGPMALGVIFSFWGLSVIAVSLRLFVRFKVIKKPGLDDWMIAVSEVWLIYSPPIALSLLTPGVGVLHGIDFLHIETEHSENEERIRCAPEKRQRGPRLHLDRHLHLRVRCGRAPHRHHLLLSPRAHATPLVFVSKKVESSQTGSGAPWDCWSTAAPLRRQQRAYCEARRIGTPKEQ</sequence>
<protein>
    <submittedName>
        <fullName evidence="2">Uncharacterized protein</fullName>
    </submittedName>
</protein>
<dbReference type="VEuPathDB" id="FungiDB:MPH_12103"/>
<organism evidence="2 3">
    <name type="scientific">Macrophomina phaseolina (strain MS6)</name>
    <name type="common">Charcoal rot fungus</name>
    <dbReference type="NCBI Taxonomy" id="1126212"/>
    <lineage>
        <taxon>Eukaryota</taxon>
        <taxon>Fungi</taxon>
        <taxon>Dikarya</taxon>
        <taxon>Ascomycota</taxon>
        <taxon>Pezizomycotina</taxon>
        <taxon>Dothideomycetes</taxon>
        <taxon>Dothideomycetes incertae sedis</taxon>
        <taxon>Botryosphaeriales</taxon>
        <taxon>Botryosphaeriaceae</taxon>
        <taxon>Macrophomina</taxon>
    </lineage>
</organism>